<dbReference type="PANTHER" id="PTHR43280">
    <property type="entry name" value="ARAC-FAMILY TRANSCRIPTIONAL REGULATOR"/>
    <property type="match status" value="1"/>
</dbReference>
<keyword evidence="1" id="KW-0805">Transcription regulation</keyword>
<reference evidence="7" key="1">
    <citation type="journal article" date="2019" name="Int. J. Syst. Evol. Microbiol.">
        <title>The Global Catalogue of Microorganisms (GCM) 10K type strain sequencing project: providing services to taxonomists for standard genome sequencing and annotation.</title>
        <authorList>
            <consortium name="The Broad Institute Genomics Platform"/>
            <consortium name="The Broad Institute Genome Sequencing Center for Infectious Disease"/>
            <person name="Wu L."/>
            <person name="Ma J."/>
        </authorList>
    </citation>
    <scope>NUCLEOTIDE SEQUENCE [LARGE SCALE GENOMIC DNA]</scope>
    <source>
        <strain evidence="7">CCUG 59129</strain>
    </source>
</reference>
<sequence length="750" mass="86279">MRKKHFFIKLLVAYLVIIVLYTLIAAGVFLYKNTEIVGLELKTKQESFLLGMAELLDNRFKIAQSLIHQLQVSQAVKSYVQNDRHNYYNITTVYKELEKLNSTFYDLGIRIDLTRAGDSLVIKPENTISRYYYDQEMAFQNAREIAIPYKNRYSGLNQDITAYIKESGDENGFLMTFVTRTPQYTGPDLIFFTSFYGSFIMPGLTKESQEAFYIVNPEGAVLSASTLQEEYPSLGETIAHYDLPIAESFMTAEHDGLQLHIANSAILPGWKYGYAVPKRSFFADLQPQLIGIGAATFICMLLGMLAAYMLSRTMYRPIGRVVAMFNGFDNNEGLDEMAFISRTAVKIRRANEQLKSMMLKERAPLKDMFLRDMLHGLLTGEQIEARMNKLQMQLSGGPWTVVVLEMSNYAELNAIYSRSSLLDKKSQLIHIMDEQLGRSRICQLVALDFKRFAVLLHESCTDTVKKEVQHALIHMEAKVESPYTIGITAGVGAPAQALEETGQSYISAVRALEYRSFLDKRTVVAYSDVDTAPRGQYYYPLDIERDLISSVQQGKREEVAAILERLFDINFQQRVPQQQSLQRFSLAVHATIERILQLSNLQDMQWEDMELDKIHPESQQLWQQNIRNRFHRLLDEINREREGADSDLVERLLQYIHEHYHEDLSLTDLSSQHHFSPGYISTVFKQYTRQNFKDYLNQYRVRKAKEIMGSEQVKIADVALRVGCNNTNTFIRIFRKYVGQSPGQYAKQQN</sequence>
<evidence type="ECO:0000313" key="7">
    <source>
        <dbReference type="Proteomes" id="UP001596989"/>
    </source>
</evidence>
<name>A0ABW3HJZ0_9BACL</name>
<organism evidence="6 7">
    <name type="scientific">Paenibacillus chungangensis</name>
    <dbReference type="NCBI Taxonomy" id="696535"/>
    <lineage>
        <taxon>Bacteria</taxon>
        <taxon>Bacillati</taxon>
        <taxon>Bacillota</taxon>
        <taxon>Bacilli</taxon>
        <taxon>Bacillales</taxon>
        <taxon>Paenibacillaceae</taxon>
        <taxon>Paenibacillus</taxon>
    </lineage>
</organism>
<accession>A0ABW3HJZ0</accession>
<dbReference type="PROSITE" id="PS01124">
    <property type="entry name" value="HTH_ARAC_FAMILY_2"/>
    <property type="match status" value="1"/>
</dbReference>
<dbReference type="Gene3D" id="1.10.10.60">
    <property type="entry name" value="Homeodomain-like"/>
    <property type="match status" value="2"/>
</dbReference>
<keyword evidence="4" id="KW-1133">Transmembrane helix</keyword>
<dbReference type="InterPro" id="IPR041522">
    <property type="entry name" value="CdaR_GGDEF"/>
</dbReference>
<feature type="domain" description="HTH araC/xylS-type" evidence="5">
    <location>
        <begin position="650"/>
        <end position="748"/>
    </location>
</feature>
<comment type="caution">
    <text evidence="6">The sequence shown here is derived from an EMBL/GenBank/DDBJ whole genome shotgun (WGS) entry which is preliminary data.</text>
</comment>
<dbReference type="EMBL" id="JBHTJZ010000002">
    <property type="protein sequence ID" value="MFD0957809.1"/>
    <property type="molecule type" value="Genomic_DNA"/>
</dbReference>
<dbReference type="InterPro" id="IPR009057">
    <property type="entry name" value="Homeodomain-like_sf"/>
</dbReference>
<dbReference type="SUPFAM" id="SSF46689">
    <property type="entry name" value="Homeodomain-like"/>
    <property type="match status" value="2"/>
</dbReference>
<evidence type="ECO:0000259" key="5">
    <source>
        <dbReference type="PROSITE" id="PS01124"/>
    </source>
</evidence>
<dbReference type="Pfam" id="PF12833">
    <property type="entry name" value="HTH_18"/>
    <property type="match status" value="1"/>
</dbReference>
<keyword evidence="7" id="KW-1185">Reference proteome</keyword>
<proteinExistence type="predicted"/>
<keyword evidence="2" id="KW-0238">DNA-binding</keyword>
<evidence type="ECO:0000313" key="6">
    <source>
        <dbReference type="EMBL" id="MFD0957809.1"/>
    </source>
</evidence>
<dbReference type="Proteomes" id="UP001596989">
    <property type="component" value="Unassembled WGS sequence"/>
</dbReference>
<dbReference type="PANTHER" id="PTHR43280:SF2">
    <property type="entry name" value="HTH-TYPE TRANSCRIPTIONAL REGULATOR EXSA"/>
    <property type="match status" value="1"/>
</dbReference>
<dbReference type="Pfam" id="PF17853">
    <property type="entry name" value="GGDEF_2"/>
    <property type="match status" value="1"/>
</dbReference>
<dbReference type="InterPro" id="IPR018060">
    <property type="entry name" value="HTH_AraC"/>
</dbReference>
<evidence type="ECO:0000256" key="1">
    <source>
        <dbReference type="ARBA" id="ARBA00023015"/>
    </source>
</evidence>
<dbReference type="RefSeq" id="WP_377561414.1">
    <property type="nucleotide sequence ID" value="NZ_JBHTJZ010000002.1"/>
</dbReference>
<feature type="transmembrane region" description="Helical" evidence="4">
    <location>
        <begin position="12"/>
        <end position="31"/>
    </location>
</feature>
<protein>
    <submittedName>
        <fullName evidence="6">AraC family transcriptional regulator</fullName>
    </submittedName>
</protein>
<evidence type="ECO:0000256" key="3">
    <source>
        <dbReference type="ARBA" id="ARBA00023163"/>
    </source>
</evidence>
<evidence type="ECO:0000256" key="4">
    <source>
        <dbReference type="SAM" id="Phobius"/>
    </source>
</evidence>
<keyword evidence="3" id="KW-0804">Transcription</keyword>
<keyword evidence="4" id="KW-0812">Transmembrane</keyword>
<gene>
    <name evidence="6" type="ORF">ACFQ2I_00185</name>
</gene>
<dbReference type="SMART" id="SM00342">
    <property type="entry name" value="HTH_ARAC"/>
    <property type="match status" value="1"/>
</dbReference>
<feature type="transmembrane region" description="Helical" evidence="4">
    <location>
        <begin position="289"/>
        <end position="310"/>
    </location>
</feature>
<keyword evidence="4" id="KW-0472">Membrane</keyword>
<evidence type="ECO:0000256" key="2">
    <source>
        <dbReference type="ARBA" id="ARBA00023125"/>
    </source>
</evidence>